<dbReference type="Gene3D" id="2.30.30.40">
    <property type="entry name" value="SH3 Domains"/>
    <property type="match status" value="1"/>
</dbReference>
<feature type="compositionally biased region" description="Low complexity" evidence="7">
    <location>
        <begin position="295"/>
        <end position="307"/>
    </location>
</feature>
<dbReference type="PANTHER" id="PTHR14167:SF81">
    <property type="entry name" value="ENDOPHILIN-A"/>
    <property type="match status" value="1"/>
</dbReference>
<keyword evidence="4" id="KW-0175">Coiled coil</keyword>
<sequence>MAFLPGLKKQFNKANQFMSERITGVEGTKLDPEFAEMERRADLFNELVEDLQVKTKEYLQPNPTVRAKMAAVKGISKLSGQAKASTYPQPEGTLGDAMCTYGKKLNDFDAGSVFAMSLIETGESLKQMADLKYALDDGVKQNFLEPLHHTQSKDLREVMHHRKKLQGRKLDFDCKKRTGARDDEVRQAEDKFAESLHLAQLGMHNLMEGSGVEHISQLTQFAESLLEYHKNCTTILQTLTDTLYEKTNEASLKPKADFRPKTLEDLGIDRDSDYNLNTPSSARPGSSNSHHLPVGSSSLISTSPGGSQASTPTHGNNGDAWNPRPSPKPSPASTPTRHSQPSCQALYDFEAENPGELSFKEGDMIMLKTQIDDNWVLSSLRIWIKCKEIGDVLASQKNKK</sequence>
<dbReference type="Proteomes" id="UP000318571">
    <property type="component" value="Chromosome 10"/>
</dbReference>
<dbReference type="SUPFAM" id="SSF103657">
    <property type="entry name" value="BAR/IMD domain-like"/>
    <property type="match status" value="1"/>
</dbReference>
<dbReference type="SMART" id="SM00721">
    <property type="entry name" value="BAR"/>
    <property type="match status" value="1"/>
</dbReference>
<feature type="region of interest" description="Disordered" evidence="7">
    <location>
        <begin position="267"/>
        <end position="341"/>
    </location>
</feature>
<dbReference type="PROSITE" id="PS50002">
    <property type="entry name" value="SH3"/>
    <property type="match status" value="1"/>
</dbReference>
<keyword evidence="3 6" id="KW-0728">SH3 domain</keyword>
<dbReference type="InterPro" id="IPR004148">
    <property type="entry name" value="BAR_dom"/>
</dbReference>
<dbReference type="EMBL" id="VCGU01000458">
    <property type="protein sequence ID" value="TRY62636.1"/>
    <property type="molecule type" value="Genomic_DNA"/>
</dbReference>
<evidence type="ECO:0000256" key="6">
    <source>
        <dbReference type="PROSITE-ProRule" id="PRU00192"/>
    </source>
</evidence>
<evidence type="ECO:0000259" key="9">
    <source>
        <dbReference type="PROSITE" id="PS51021"/>
    </source>
</evidence>
<comment type="subcellular location">
    <subcellularLocation>
        <location evidence="1">Membrane</location>
        <topology evidence="1">Peripheral membrane protein</topology>
    </subcellularLocation>
</comment>
<keyword evidence="5" id="KW-0472">Membrane</keyword>
<evidence type="ECO:0000256" key="3">
    <source>
        <dbReference type="ARBA" id="ARBA00022443"/>
    </source>
</evidence>
<dbReference type="PROSITE" id="PS51021">
    <property type="entry name" value="BAR"/>
    <property type="match status" value="1"/>
</dbReference>
<dbReference type="AlphaFoldDB" id="A0A553NB16"/>
<dbReference type="SUPFAM" id="SSF50044">
    <property type="entry name" value="SH3-domain"/>
    <property type="match status" value="1"/>
</dbReference>
<dbReference type="OMA" id="MFPANYC"/>
<dbReference type="InterPro" id="IPR027267">
    <property type="entry name" value="AH/BAR_dom_sf"/>
</dbReference>
<evidence type="ECO:0000256" key="4">
    <source>
        <dbReference type="ARBA" id="ARBA00023054"/>
    </source>
</evidence>
<accession>A0A553NB16</accession>
<proteinExistence type="inferred from homology"/>
<comment type="similarity">
    <text evidence="2">Belongs to the endophilin family.</text>
</comment>
<evidence type="ECO:0000259" key="8">
    <source>
        <dbReference type="PROSITE" id="PS50002"/>
    </source>
</evidence>
<comment type="caution">
    <text evidence="10">The sequence shown here is derived from an EMBL/GenBank/DDBJ whole genome shotgun (WGS) entry which is preliminary data.</text>
</comment>
<dbReference type="GO" id="GO:0098978">
    <property type="term" value="C:glutamatergic synapse"/>
    <property type="evidence" value="ECO:0007669"/>
    <property type="project" value="TreeGrafter"/>
</dbReference>
<evidence type="ECO:0000256" key="1">
    <source>
        <dbReference type="ARBA" id="ARBA00004170"/>
    </source>
</evidence>
<dbReference type="STRING" id="6832.A0A553NB16"/>
<evidence type="ECO:0000256" key="7">
    <source>
        <dbReference type="SAM" id="MobiDB-lite"/>
    </source>
</evidence>
<evidence type="ECO:0000313" key="10">
    <source>
        <dbReference type="EMBL" id="TRY62636.1"/>
    </source>
</evidence>
<gene>
    <name evidence="10" type="ORF">TCAL_00460</name>
</gene>
<dbReference type="InterPro" id="IPR001452">
    <property type="entry name" value="SH3_domain"/>
</dbReference>
<dbReference type="CDD" id="cd07592">
    <property type="entry name" value="BAR_Endophilin_A"/>
    <property type="match status" value="1"/>
</dbReference>
<dbReference type="GO" id="GO:0016191">
    <property type="term" value="P:synaptic vesicle uncoating"/>
    <property type="evidence" value="ECO:0007669"/>
    <property type="project" value="TreeGrafter"/>
</dbReference>
<feature type="domain" description="SH3" evidence="8">
    <location>
        <begin position="338"/>
        <end position="400"/>
    </location>
</feature>
<evidence type="ECO:0000256" key="2">
    <source>
        <dbReference type="ARBA" id="ARBA00006697"/>
    </source>
</evidence>
<organism evidence="10 11">
    <name type="scientific">Tigriopus californicus</name>
    <name type="common">Marine copepod</name>
    <dbReference type="NCBI Taxonomy" id="6832"/>
    <lineage>
        <taxon>Eukaryota</taxon>
        <taxon>Metazoa</taxon>
        <taxon>Ecdysozoa</taxon>
        <taxon>Arthropoda</taxon>
        <taxon>Crustacea</taxon>
        <taxon>Multicrustacea</taxon>
        <taxon>Hexanauplia</taxon>
        <taxon>Copepoda</taxon>
        <taxon>Harpacticoida</taxon>
        <taxon>Harpacticidae</taxon>
        <taxon>Tigriopus</taxon>
    </lineage>
</organism>
<keyword evidence="11" id="KW-1185">Reference proteome</keyword>
<dbReference type="Pfam" id="PF00018">
    <property type="entry name" value="SH3_1"/>
    <property type="match status" value="1"/>
</dbReference>
<dbReference type="GO" id="GO:0098793">
    <property type="term" value="C:presynapse"/>
    <property type="evidence" value="ECO:0007669"/>
    <property type="project" value="TreeGrafter"/>
</dbReference>
<reference evidence="10 11" key="1">
    <citation type="journal article" date="2018" name="Nat. Ecol. Evol.">
        <title>Genomic signatures of mitonuclear coevolution across populations of Tigriopus californicus.</title>
        <authorList>
            <person name="Barreto F.S."/>
            <person name="Watson E.T."/>
            <person name="Lima T.G."/>
            <person name="Willett C.S."/>
            <person name="Edmands S."/>
            <person name="Li W."/>
            <person name="Burton R.S."/>
        </authorList>
    </citation>
    <scope>NUCLEOTIDE SEQUENCE [LARGE SCALE GENOMIC DNA]</scope>
    <source>
        <strain evidence="10 11">San Diego</strain>
    </source>
</reference>
<feature type="compositionally biased region" description="Polar residues" evidence="7">
    <location>
        <begin position="274"/>
        <end position="290"/>
    </location>
</feature>
<dbReference type="Pfam" id="PF03114">
    <property type="entry name" value="BAR"/>
    <property type="match status" value="1"/>
</dbReference>
<name>A0A553NB16_TIGCA</name>
<dbReference type="InterPro" id="IPR036028">
    <property type="entry name" value="SH3-like_dom_sf"/>
</dbReference>
<protein>
    <submittedName>
        <fullName evidence="10">Uncharacterized protein</fullName>
    </submittedName>
</protein>
<dbReference type="PANTHER" id="PTHR14167">
    <property type="entry name" value="SH3 DOMAIN-CONTAINING"/>
    <property type="match status" value="1"/>
</dbReference>
<feature type="domain" description="BAR" evidence="9">
    <location>
        <begin position="19"/>
        <end position="252"/>
    </location>
</feature>
<evidence type="ECO:0000256" key="5">
    <source>
        <dbReference type="ARBA" id="ARBA00023136"/>
    </source>
</evidence>
<dbReference type="GO" id="GO:0005737">
    <property type="term" value="C:cytoplasm"/>
    <property type="evidence" value="ECO:0007669"/>
    <property type="project" value="InterPro"/>
</dbReference>
<dbReference type="Gene3D" id="1.20.1270.60">
    <property type="entry name" value="Arfaptin homology (AH) domain/BAR domain"/>
    <property type="match status" value="1"/>
</dbReference>
<dbReference type="InterPro" id="IPR050384">
    <property type="entry name" value="Endophilin_SH3RF"/>
</dbReference>
<evidence type="ECO:0000313" key="11">
    <source>
        <dbReference type="Proteomes" id="UP000318571"/>
    </source>
</evidence>